<dbReference type="InterPro" id="IPR009057">
    <property type="entry name" value="Homeodomain-like_sf"/>
</dbReference>
<dbReference type="SUPFAM" id="SSF46689">
    <property type="entry name" value="Homeodomain-like"/>
    <property type="match status" value="1"/>
</dbReference>
<dbReference type="Pfam" id="PF00440">
    <property type="entry name" value="TetR_N"/>
    <property type="match status" value="1"/>
</dbReference>
<dbReference type="AlphaFoldDB" id="A0A2N3KXA1"/>
<dbReference type="Proteomes" id="UP000233597">
    <property type="component" value="Unassembled WGS sequence"/>
</dbReference>
<protein>
    <submittedName>
        <fullName evidence="6">TetR family transcriptional regulator</fullName>
    </submittedName>
</protein>
<dbReference type="GO" id="GO:0003677">
    <property type="term" value="F:DNA binding"/>
    <property type="evidence" value="ECO:0007669"/>
    <property type="project" value="UniProtKB-UniRule"/>
</dbReference>
<evidence type="ECO:0000256" key="1">
    <source>
        <dbReference type="ARBA" id="ARBA00023015"/>
    </source>
</evidence>
<evidence type="ECO:0000259" key="5">
    <source>
        <dbReference type="PROSITE" id="PS50977"/>
    </source>
</evidence>
<proteinExistence type="predicted"/>
<keyword evidence="1" id="KW-0805">Transcription regulation</keyword>
<gene>
    <name evidence="6" type="ORF">COO20_03170</name>
</gene>
<sequence>MVSNRTRKEETRQNILLAASRGFRASGFAGIGVDAIARAANATSGAFYAHFGSKDGAFRAALELGLDEVIENIPVFQRDYGAGWIAAFIDYYMGRAHRDDLACGCAMTSLSPELARADDDTRNLYDRKMNRIAGLIAQGLPHLPEDTRLEKAWAFLGILIGGLTMARAMINEESITAVSTAISTAAAALMEPAL</sequence>
<keyword evidence="2 4" id="KW-0238">DNA-binding</keyword>
<keyword evidence="3" id="KW-0804">Transcription</keyword>
<dbReference type="InterPro" id="IPR001647">
    <property type="entry name" value="HTH_TetR"/>
</dbReference>
<evidence type="ECO:0000256" key="4">
    <source>
        <dbReference type="PROSITE-ProRule" id="PRU00335"/>
    </source>
</evidence>
<feature type="DNA-binding region" description="H-T-H motif" evidence="4">
    <location>
        <begin position="32"/>
        <end position="51"/>
    </location>
</feature>
<dbReference type="PROSITE" id="PS50977">
    <property type="entry name" value="HTH_TETR_2"/>
    <property type="match status" value="1"/>
</dbReference>
<dbReference type="PRINTS" id="PR00455">
    <property type="entry name" value="HTHTETR"/>
</dbReference>
<evidence type="ECO:0000313" key="6">
    <source>
        <dbReference type="EMBL" id="PKR55202.1"/>
    </source>
</evidence>
<reference evidence="6 7" key="1">
    <citation type="submission" date="2017-09" db="EMBL/GenBank/DDBJ databases">
        <title>Biodiversity and function of Thalassospira species in the particle-attached aromatic-hydrocarbon-degrading consortia from the surface seawater of the South China Sea.</title>
        <authorList>
            <person name="Dong C."/>
            <person name="Liu R."/>
            <person name="Shao Z."/>
        </authorList>
    </citation>
    <scope>NUCLEOTIDE SEQUENCE [LARGE SCALE GENOMIC DNA]</scope>
    <source>
        <strain evidence="6 7">CSC1P2</strain>
    </source>
</reference>
<name>A0A2N3KXA1_9PROT</name>
<evidence type="ECO:0000256" key="2">
    <source>
        <dbReference type="ARBA" id="ARBA00023125"/>
    </source>
</evidence>
<dbReference type="SUPFAM" id="SSF48498">
    <property type="entry name" value="Tetracyclin repressor-like, C-terminal domain"/>
    <property type="match status" value="1"/>
</dbReference>
<evidence type="ECO:0000313" key="7">
    <source>
        <dbReference type="Proteomes" id="UP000233597"/>
    </source>
</evidence>
<comment type="caution">
    <text evidence="6">The sequence shown here is derived from an EMBL/GenBank/DDBJ whole genome shotgun (WGS) entry which is preliminary data.</text>
</comment>
<dbReference type="InterPro" id="IPR036271">
    <property type="entry name" value="Tet_transcr_reg_TetR-rel_C_sf"/>
</dbReference>
<organism evidence="6 7">
    <name type="scientific">Thalassospira marina</name>
    <dbReference type="NCBI Taxonomy" id="2048283"/>
    <lineage>
        <taxon>Bacteria</taxon>
        <taxon>Pseudomonadati</taxon>
        <taxon>Pseudomonadota</taxon>
        <taxon>Alphaproteobacteria</taxon>
        <taxon>Rhodospirillales</taxon>
        <taxon>Thalassospiraceae</taxon>
        <taxon>Thalassospira</taxon>
    </lineage>
</organism>
<evidence type="ECO:0000256" key="3">
    <source>
        <dbReference type="ARBA" id="ARBA00023163"/>
    </source>
</evidence>
<dbReference type="PANTHER" id="PTHR47506:SF7">
    <property type="entry name" value="TRANSCRIPTIONAL REGULATORY PROTEIN"/>
    <property type="match status" value="1"/>
</dbReference>
<dbReference type="OrthoDB" id="9798857at2"/>
<dbReference type="RefSeq" id="WP_101264253.1">
    <property type="nucleotide sequence ID" value="NZ_NWTK01000002.1"/>
</dbReference>
<dbReference type="Gene3D" id="1.10.10.60">
    <property type="entry name" value="Homeodomain-like"/>
    <property type="match status" value="1"/>
</dbReference>
<accession>A0A2N3KXA1</accession>
<dbReference type="EMBL" id="NWTK01000002">
    <property type="protein sequence ID" value="PKR55202.1"/>
    <property type="molecule type" value="Genomic_DNA"/>
</dbReference>
<dbReference type="Gene3D" id="1.10.357.10">
    <property type="entry name" value="Tetracycline Repressor, domain 2"/>
    <property type="match status" value="1"/>
</dbReference>
<feature type="domain" description="HTH tetR-type" evidence="5">
    <location>
        <begin position="9"/>
        <end position="69"/>
    </location>
</feature>
<dbReference type="PANTHER" id="PTHR47506">
    <property type="entry name" value="TRANSCRIPTIONAL REGULATORY PROTEIN"/>
    <property type="match status" value="1"/>
</dbReference>